<dbReference type="AlphaFoldDB" id="A0A131Z979"/>
<feature type="non-terminal residue" evidence="1">
    <location>
        <position position="1"/>
    </location>
</feature>
<sequence length="119" mass="13543">RVLQGTQDEGRNITEILCELPCTPTIVALGSIFQKKCFVTCEQQILFAEPVDFSEATCLLLLSYYVFNLPYAYTVATTLEFLQREMFTINPPSGSKCMNARKLRKAVSCKIMTLMHHLR</sequence>
<reference evidence="1" key="1">
    <citation type="journal article" date="2016" name="Ticks Tick Borne Dis.">
        <title>De novo assembly and annotation of the salivary gland transcriptome of Rhipicephalus appendiculatus male and female ticks during blood feeding.</title>
        <authorList>
            <person name="de Castro M.H."/>
            <person name="de Klerk D."/>
            <person name="Pienaar R."/>
            <person name="Latif A.A."/>
            <person name="Rees D.J."/>
            <person name="Mans B.J."/>
        </authorList>
    </citation>
    <scope>NUCLEOTIDE SEQUENCE</scope>
    <source>
        <tissue evidence="1">Salivary glands</tissue>
    </source>
</reference>
<name>A0A131Z979_RHIAP</name>
<protein>
    <submittedName>
        <fullName evidence="1">Uncharacterized protein</fullName>
    </submittedName>
</protein>
<evidence type="ECO:0000313" key="1">
    <source>
        <dbReference type="EMBL" id="JAP87528.1"/>
    </source>
</evidence>
<proteinExistence type="predicted"/>
<dbReference type="EMBL" id="GEDV01001029">
    <property type="protein sequence ID" value="JAP87528.1"/>
    <property type="molecule type" value="Transcribed_RNA"/>
</dbReference>
<accession>A0A131Z979</accession>
<organism evidence="1">
    <name type="scientific">Rhipicephalus appendiculatus</name>
    <name type="common">Brown ear tick</name>
    <dbReference type="NCBI Taxonomy" id="34631"/>
    <lineage>
        <taxon>Eukaryota</taxon>
        <taxon>Metazoa</taxon>
        <taxon>Ecdysozoa</taxon>
        <taxon>Arthropoda</taxon>
        <taxon>Chelicerata</taxon>
        <taxon>Arachnida</taxon>
        <taxon>Acari</taxon>
        <taxon>Parasitiformes</taxon>
        <taxon>Ixodida</taxon>
        <taxon>Ixodoidea</taxon>
        <taxon>Ixodidae</taxon>
        <taxon>Rhipicephalinae</taxon>
        <taxon>Rhipicephalus</taxon>
        <taxon>Rhipicephalus</taxon>
    </lineage>
</organism>